<name>A0A6A7BY10_9PEZI</name>
<dbReference type="AlphaFoldDB" id="A0A6A7BY10"/>
<sequence length="80" mass="9570">MHPRPWRLNQGFDIPIVLVAHCSHVARFPQLFVMYYTKVQLIFMMQSSSEEKVGSTQDAQYLYVVVLYRHHRYTKINVQQ</sequence>
<protein>
    <submittedName>
        <fullName evidence="1">Uncharacterized protein</fullName>
    </submittedName>
</protein>
<gene>
    <name evidence="1" type="ORF">K470DRAFT_258403</name>
</gene>
<dbReference type="EMBL" id="MU005987">
    <property type="protein sequence ID" value="KAF2859877.1"/>
    <property type="molecule type" value="Genomic_DNA"/>
</dbReference>
<organism evidence="1 2">
    <name type="scientific">Piedraia hortae CBS 480.64</name>
    <dbReference type="NCBI Taxonomy" id="1314780"/>
    <lineage>
        <taxon>Eukaryota</taxon>
        <taxon>Fungi</taxon>
        <taxon>Dikarya</taxon>
        <taxon>Ascomycota</taxon>
        <taxon>Pezizomycotina</taxon>
        <taxon>Dothideomycetes</taxon>
        <taxon>Dothideomycetidae</taxon>
        <taxon>Capnodiales</taxon>
        <taxon>Piedraiaceae</taxon>
        <taxon>Piedraia</taxon>
    </lineage>
</organism>
<evidence type="ECO:0000313" key="1">
    <source>
        <dbReference type="EMBL" id="KAF2859877.1"/>
    </source>
</evidence>
<dbReference type="Proteomes" id="UP000799421">
    <property type="component" value="Unassembled WGS sequence"/>
</dbReference>
<keyword evidence="2" id="KW-1185">Reference proteome</keyword>
<accession>A0A6A7BY10</accession>
<evidence type="ECO:0000313" key="2">
    <source>
        <dbReference type="Proteomes" id="UP000799421"/>
    </source>
</evidence>
<proteinExistence type="predicted"/>
<reference evidence="1" key="1">
    <citation type="journal article" date="2020" name="Stud. Mycol.">
        <title>101 Dothideomycetes genomes: a test case for predicting lifestyles and emergence of pathogens.</title>
        <authorList>
            <person name="Haridas S."/>
            <person name="Albert R."/>
            <person name="Binder M."/>
            <person name="Bloem J."/>
            <person name="Labutti K."/>
            <person name="Salamov A."/>
            <person name="Andreopoulos B."/>
            <person name="Baker S."/>
            <person name="Barry K."/>
            <person name="Bills G."/>
            <person name="Bluhm B."/>
            <person name="Cannon C."/>
            <person name="Castanera R."/>
            <person name="Culley D."/>
            <person name="Daum C."/>
            <person name="Ezra D."/>
            <person name="Gonzalez J."/>
            <person name="Henrissat B."/>
            <person name="Kuo A."/>
            <person name="Liang C."/>
            <person name="Lipzen A."/>
            <person name="Lutzoni F."/>
            <person name="Magnuson J."/>
            <person name="Mondo S."/>
            <person name="Nolan M."/>
            <person name="Ohm R."/>
            <person name="Pangilinan J."/>
            <person name="Park H.-J."/>
            <person name="Ramirez L."/>
            <person name="Alfaro M."/>
            <person name="Sun H."/>
            <person name="Tritt A."/>
            <person name="Yoshinaga Y."/>
            <person name="Zwiers L.-H."/>
            <person name="Turgeon B."/>
            <person name="Goodwin S."/>
            <person name="Spatafora J."/>
            <person name="Crous P."/>
            <person name="Grigoriev I."/>
        </authorList>
    </citation>
    <scope>NUCLEOTIDE SEQUENCE</scope>
    <source>
        <strain evidence="1">CBS 480.64</strain>
    </source>
</reference>